<organism evidence="1 2">
    <name type="scientific">Dendrolimus kikuchii</name>
    <dbReference type="NCBI Taxonomy" id="765133"/>
    <lineage>
        <taxon>Eukaryota</taxon>
        <taxon>Metazoa</taxon>
        <taxon>Ecdysozoa</taxon>
        <taxon>Arthropoda</taxon>
        <taxon>Hexapoda</taxon>
        <taxon>Insecta</taxon>
        <taxon>Pterygota</taxon>
        <taxon>Neoptera</taxon>
        <taxon>Endopterygota</taxon>
        <taxon>Lepidoptera</taxon>
        <taxon>Glossata</taxon>
        <taxon>Ditrysia</taxon>
        <taxon>Bombycoidea</taxon>
        <taxon>Lasiocampidae</taxon>
        <taxon>Dendrolimus</taxon>
    </lineage>
</organism>
<comment type="caution">
    <text evidence="1">The sequence shown here is derived from an EMBL/GenBank/DDBJ whole genome shotgun (WGS) entry which is preliminary data.</text>
</comment>
<evidence type="ECO:0000313" key="2">
    <source>
        <dbReference type="Proteomes" id="UP000824533"/>
    </source>
</evidence>
<gene>
    <name evidence="1" type="ORF">K1T71_004834</name>
</gene>
<sequence length="526" mass="58639">MIFAVPRIDPLVDTNTGLIRGLVSDNGQYAMFLGIPYGVVDKENPFGVSTPHPGFEEAFEAYDDSALCPQIDTISGRSKGSIDCLHLNVFVPSTANSRNRLPVLVWIHGGGFNGGAKSVDNYGPSYFIKQEIILVTVNYRVGPYGFMCLDIPEVPGNQGLKDQLLALKWVKENIAAFGGDTNKITISGGSAGSMSTNFHVLYAKENLFNKAIMQSGTALSPVMYEPLKDLPLILAANLGLNTSDIYEAVAFLSVADPSLVVGVYNELGLIQRVCIEKEFEETEGYILEDWLSLSTNFRIKNMPILIGFNEEEKSKSDSSQNPEYYQNLKIVETYISNAFSFDKDDSDEMIDIVRHFYFGDDGESEETAQQIIDFDSDFIFNHPTYRAIDQLIDNAAGNIYFYLFSYTGDKISDQDTDENRKASHGDETLYLFDSSSNDVVSTDDQLVIDRMTTLWANFIKYGDPTPETTDLLPVKWSPITKGSARHYLNIGKELSAGMRPLYERMSFWDLFYKINGHLAVAYAGLD</sequence>
<accession>A0ACC1D6V8</accession>
<keyword evidence="2" id="KW-1185">Reference proteome</keyword>
<dbReference type="EMBL" id="CM034394">
    <property type="protein sequence ID" value="KAJ0179122.1"/>
    <property type="molecule type" value="Genomic_DNA"/>
</dbReference>
<name>A0ACC1D6V8_9NEOP</name>
<proteinExistence type="predicted"/>
<dbReference type="Proteomes" id="UP000824533">
    <property type="component" value="Linkage Group LG08"/>
</dbReference>
<protein>
    <submittedName>
        <fullName evidence="1">Uncharacterized protein</fullName>
    </submittedName>
</protein>
<reference evidence="1 2" key="1">
    <citation type="journal article" date="2021" name="Front. Genet.">
        <title>Chromosome-Level Genome Assembly Reveals Significant Gene Expansion in the Toll and IMD Signaling Pathways of Dendrolimus kikuchii.</title>
        <authorList>
            <person name="Zhou J."/>
            <person name="Wu P."/>
            <person name="Xiong Z."/>
            <person name="Liu N."/>
            <person name="Zhao N."/>
            <person name="Ji M."/>
            <person name="Qiu Y."/>
            <person name="Yang B."/>
        </authorList>
    </citation>
    <scope>NUCLEOTIDE SEQUENCE [LARGE SCALE GENOMIC DNA]</scope>
    <source>
        <strain evidence="1">Ann1</strain>
    </source>
</reference>
<evidence type="ECO:0000313" key="1">
    <source>
        <dbReference type="EMBL" id="KAJ0179122.1"/>
    </source>
</evidence>